<dbReference type="InterPro" id="IPR018306">
    <property type="entry name" value="Phage_T5_Orf172_DNA-bd"/>
</dbReference>
<feature type="compositionally biased region" description="Basic and acidic residues" evidence="1">
    <location>
        <begin position="1"/>
        <end position="10"/>
    </location>
</feature>
<organism evidence="3 4">
    <name type="scientific">Hydrogenophaga defluvii</name>
    <dbReference type="NCBI Taxonomy" id="249410"/>
    <lineage>
        <taxon>Bacteria</taxon>
        <taxon>Pseudomonadati</taxon>
        <taxon>Pseudomonadota</taxon>
        <taxon>Betaproteobacteria</taxon>
        <taxon>Burkholderiales</taxon>
        <taxon>Comamonadaceae</taxon>
        <taxon>Hydrogenophaga</taxon>
    </lineage>
</organism>
<reference evidence="4" key="1">
    <citation type="journal article" date="2019" name="Int. J. Syst. Evol. Microbiol.">
        <title>The Global Catalogue of Microorganisms (GCM) 10K type strain sequencing project: providing services to taxonomists for standard genome sequencing and annotation.</title>
        <authorList>
            <consortium name="The Broad Institute Genomics Platform"/>
            <consortium name="The Broad Institute Genome Sequencing Center for Infectious Disease"/>
            <person name="Wu L."/>
            <person name="Ma J."/>
        </authorList>
    </citation>
    <scope>NUCLEOTIDE SEQUENCE [LARGE SCALE GENOMIC DNA]</scope>
    <source>
        <strain evidence="4">CCUG 53903</strain>
    </source>
</reference>
<keyword evidence="4" id="KW-1185">Reference proteome</keyword>
<dbReference type="Proteomes" id="UP001596457">
    <property type="component" value="Unassembled WGS sequence"/>
</dbReference>
<feature type="region of interest" description="Disordered" evidence="1">
    <location>
        <begin position="91"/>
        <end position="132"/>
    </location>
</feature>
<comment type="caution">
    <text evidence="3">The sequence shown here is derived from an EMBL/GenBank/DDBJ whole genome shotgun (WGS) entry which is preliminary data.</text>
</comment>
<evidence type="ECO:0000259" key="2">
    <source>
        <dbReference type="Pfam" id="PF10544"/>
    </source>
</evidence>
<feature type="compositionally biased region" description="Pro residues" evidence="1">
    <location>
        <begin position="108"/>
        <end position="128"/>
    </location>
</feature>
<name>A0ABW2SGN5_9BURK</name>
<feature type="domain" description="Bacteriophage T5 Orf172 DNA-binding" evidence="2">
    <location>
        <begin position="165"/>
        <end position="249"/>
    </location>
</feature>
<feature type="region of interest" description="Disordered" evidence="1">
    <location>
        <begin position="1"/>
        <end position="20"/>
    </location>
</feature>
<sequence length="251" mass="28347">MAKSIWDTRNKRQGPKPAKAYESNAEHLLQVAVGLPRPRELRAQRVEAEVRLYNKNDRRLPTIAELQTRHNFTEEAAASFLRSVQRKIRERERRTASVAPEKPMAFRSPPPAQQPTPPTTPESTPTPSPLVAGPSAALFAVLADIRRRFGDEIRTRGEQTVVKEGFVYLAVHPCFDGWVKAGMTIDYELRLASYNTSDPLSRFAFVSAKWVPDRRQAEKLLLEYLAGMAEEMRGEWARVSVVKALEALGRV</sequence>
<proteinExistence type="predicted"/>
<dbReference type="RefSeq" id="WP_382203717.1">
    <property type="nucleotide sequence ID" value="NZ_JBHTBZ010000076.1"/>
</dbReference>
<gene>
    <name evidence="3" type="ORF">ACFQU0_19970</name>
</gene>
<dbReference type="Pfam" id="PF10544">
    <property type="entry name" value="T5orf172"/>
    <property type="match status" value="1"/>
</dbReference>
<evidence type="ECO:0000313" key="3">
    <source>
        <dbReference type="EMBL" id="MFC7462700.1"/>
    </source>
</evidence>
<protein>
    <submittedName>
        <fullName evidence="3">GIY-YIG nuclease family protein</fullName>
    </submittedName>
</protein>
<dbReference type="EMBL" id="JBHTBZ010000076">
    <property type="protein sequence ID" value="MFC7462700.1"/>
    <property type="molecule type" value="Genomic_DNA"/>
</dbReference>
<accession>A0ABW2SGN5</accession>
<evidence type="ECO:0000313" key="4">
    <source>
        <dbReference type="Proteomes" id="UP001596457"/>
    </source>
</evidence>
<evidence type="ECO:0000256" key="1">
    <source>
        <dbReference type="SAM" id="MobiDB-lite"/>
    </source>
</evidence>